<evidence type="ECO:0000256" key="3">
    <source>
        <dbReference type="ARBA" id="ARBA00022448"/>
    </source>
</evidence>
<dbReference type="SUPFAM" id="SSF64356">
    <property type="entry name" value="SNARE-like"/>
    <property type="match status" value="1"/>
</dbReference>
<comment type="subcellular location">
    <subcellularLocation>
        <location evidence="1">Endomembrane system</location>
    </subcellularLocation>
</comment>
<keyword evidence="3 6" id="KW-0813">Transport</keyword>
<evidence type="ECO:0000313" key="8">
    <source>
        <dbReference type="EMBL" id="EGG19260.1"/>
    </source>
</evidence>
<keyword evidence="4 6" id="KW-0653">Protein transport</keyword>
<dbReference type="Pfam" id="PF01217">
    <property type="entry name" value="Clat_adaptor_s"/>
    <property type="match status" value="1"/>
</dbReference>
<evidence type="ECO:0000256" key="6">
    <source>
        <dbReference type="PIRNR" id="PIRNR015588"/>
    </source>
</evidence>
<dbReference type="STRING" id="1054147.F4PYJ4"/>
<dbReference type="RefSeq" id="XP_004357531.1">
    <property type="nucleotide sequence ID" value="XM_004357474.1"/>
</dbReference>
<dbReference type="AlphaFoldDB" id="F4PYJ4"/>
<reference evidence="9" key="1">
    <citation type="journal article" date="2011" name="Genome Res.">
        <title>Phylogeny-wide analysis of social amoeba genomes highlights ancient origins for complex intercellular communication.</title>
        <authorList>
            <person name="Heidel A.J."/>
            <person name="Lawal H.M."/>
            <person name="Felder M."/>
            <person name="Schilde C."/>
            <person name="Helps N.R."/>
            <person name="Tunggal B."/>
            <person name="Rivero F."/>
            <person name="John U."/>
            <person name="Schleicher M."/>
            <person name="Eichinger L."/>
            <person name="Platzer M."/>
            <person name="Noegel A.A."/>
            <person name="Schaap P."/>
            <person name="Gloeckner G."/>
        </authorList>
    </citation>
    <scope>NUCLEOTIDE SEQUENCE [LARGE SCALE GENOMIC DNA]</scope>
    <source>
        <strain evidence="9">SH3</strain>
    </source>
</reference>
<dbReference type="EMBL" id="GL883015">
    <property type="protein sequence ID" value="EGG19260.1"/>
    <property type="molecule type" value="Genomic_DNA"/>
</dbReference>
<feature type="domain" description="AP complex mu/sigma subunit" evidence="7">
    <location>
        <begin position="9"/>
        <end position="70"/>
    </location>
</feature>
<comment type="similarity">
    <text evidence="2 6">Belongs to the adaptor complexes small subunit family.</text>
</comment>
<protein>
    <recommendedName>
        <fullName evidence="6">AP complex subunit sigma</fullName>
    </recommendedName>
</protein>
<dbReference type="PANTHER" id="PTHR11753">
    <property type="entry name" value="ADAPTOR COMPLEXES SMALL SUBUNIT FAMILY"/>
    <property type="match status" value="1"/>
</dbReference>
<dbReference type="InterPro" id="IPR016635">
    <property type="entry name" value="AP_complex_ssu"/>
</dbReference>
<dbReference type="OrthoDB" id="371463at2759"/>
<accession>F4PYJ4</accession>
<keyword evidence="9" id="KW-1185">Reference proteome</keyword>
<sequence>MKLIWDLSSVQGKTRLSKWYTPYEDAEKRKLSNEIHKIVNSRESKFTNFVEFRTHKIVYRRYAGLFFLYAILDEVFLAGELMEPSKQVVLQRMEFLDNLP</sequence>
<dbReference type="Gene3D" id="3.30.450.60">
    <property type="match status" value="1"/>
</dbReference>
<proteinExistence type="inferred from homology"/>
<dbReference type="Proteomes" id="UP000007797">
    <property type="component" value="Unassembled WGS sequence"/>
</dbReference>
<evidence type="ECO:0000256" key="4">
    <source>
        <dbReference type="ARBA" id="ARBA00022927"/>
    </source>
</evidence>
<name>F4PYJ4_CACFS</name>
<gene>
    <name evidence="8" type="primary">ap2s1</name>
    <name evidence="8" type="ORF">DFA_02046</name>
</gene>
<keyword evidence="5 6" id="KW-0472">Membrane</keyword>
<evidence type="ECO:0000256" key="1">
    <source>
        <dbReference type="ARBA" id="ARBA00004308"/>
    </source>
</evidence>
<dbReference type="InterPro" id="IPR022775">
    <property type="entry name" value="AP_mu_sigma_su"/>
</dbReference>
<evidence type="ECO:0000313" key="9">
    <source>
        <dbReference type="Proteomes" id="UP000007797"/>
    </source>
</evidence>
<organism evidence="8 9">
    <name type="scientific">Cavenderia fasciculata</name>
    <name type="common">Slime mold</name>
    <name type="synonym">Dictyostelium fasciculatum</name>
    <dbReference type="NCBI Taxonomy" id="261658"/>
    <lineage>
        <taxon>Eukaryota</taxon>
        <taxon>Amoebozoa</taxon>
        <taxon>Evosea</taxon>
        <taxon>Eumycetozoa</taxon>
        <taxon>Dictyostelia</taxon>
        <taxon>Acytosteliales</taxon>
        <taxon>Cavenderiaceae</taxon>
        <taxon>Cavenderia</taxon>
    </lineage>
</organism>
<dbReference type="GO" id="GO:0006886">
    <property type="term" value="P:intracellular protein transport"/>
    <property type="evidence" value="ECO:0007669"/>
    <property type="project" value="UniProtKB-UniRule"/>
</dbReference>
<dbReference type="InterPro" id="IPR011012">
    <property type="entry name" value="Longin-like_dom_sf"/>
</dbReference>
<dbReference type="GO" id="GO:0030122">
    <property type="term" value="C:AP-2 adaptor complex"/>
    <property type="evidence" value="ECO:0007669"/>
    <property type="project" value="EnsemblProtists"/>
</dbReference>
<evidence type="ECO:0000259" key="7">
    <source>
        <dbReference type="Pfam" id="PF01217"/>
    </source>
</evidence>
<dbReference type="GeneID" id="14871448"/>
<evidence type="ECO:0000256" key="2">
    <source>
        <dbReference type="ARBA" id="ARBA00006972"/>
    </source>
</evidence>
<dbReference type="PIRSF" id="PIRSF015588">
    <property type="entry name" value="AP_complex_sigma"/>
    <property type="match status" value="1"/>
</dbReference>
<evidence type="ECO:0000256" key="5">
    <source>
        <dbReference type="ARBA" id="ARBA00023136"/>
    </source>
</evidence>
<dbReference type="KEGG" id="dfa:DFA_02046"/>